<feature type="transmembrane region" description="Helical" evidence="6">
    <location>
        <begin position="20"/>
        <end position="42"/>
    </location>
</feature>
<keyword evidence="2" id="KW-1003">Cell membrane</keyword>
<feature type="transmembrane region" description="Helical" evidence="6">
    <location>
        <begin position="174"/>
        <end position="195"/>
    </location>
</feature>
<evidence type="ECO:0000256" key="2">
    <source>
        <dbReference type="ARBA" id="ARBA00022475"/>
    </source>
</evidence>
<evidence type="ECO:0000313" key="8">
    <source>
        <dbReference type="EMBL" id="GAA1629507.1"/>
    </source>
</evidence>
<evidence type="ECO:0000256" key="5">
    <source>
        <dbReference type="ARBA" id="ARBA00023136"/>
    </source>
</evidence>
<feature type="transmembrane region" description="Helical" evidence="6">
    <location>
        <begin position="326"/>
        <end position="344"/>
    </location>
</feature>
<keyword evidence="5 6" id="KW-0472">Membrane</keyword>
<feature type="domain" description="Copper resistance protein D" evidence="7">
    <location>
        <begin position="239"/>
        <end position="343"/>
    </location>
</feature>
<gene>
    <name evidence="8" type="ORF">GCM10009744_16870</name>
</gene>
<dbReference type="InterPro" id="IPR032694">
    <property type="entry name" value="CopC/D"/>
</dbReference>
<evidence type="ECO:0000259" key="7">
    <source>
        <dbReference type="Pfam" id="PF05425"/>
    </source>
</evidence>
<feature type="transmembrane region" description="Helical" evidence="6">
    <location>
        <begin position="150"/>
        <end position="167"/>
    </location>
</feature>
<keyword evidence="9" id="KW-1185">Reference proteome</keyword>
<feature type="transmembrane region" description="Helical" evidence="6">
    <location>
        <begin position="285"/>
        <end position="306"/>
    </location>
</feature>
<feature type="transmembrane region" description="Helical" evidence="6">
    <location>
        <begin position="62"/>
        <end position="89"/>
    </location>
</feature>
<evidence type="ECO:0000256" key="1">
    <source>
        <dbReference type="ARBA" id="ARBA00004651"/>
    </source>
</evidence>
<proteinExistence type="predicted"/>
<dbReference type="Proteomes" id="UP001501319">
    <property type="component" value="Unassembled WGS sequence"/>
</dbReference>
<feature type="transmembrane region" description="Helical" evidence="6">
    <location>
        <begin position="201"/>
        <end position="226"/>
    </location>
</feature>
<evidence type="ECO:0000256" key="3">
    <source>
        <dbReference type="ARBA" id="ARBA00022692"/>
    </source>
</evidence>
<keyword evidence="3 6" id="KW-0812">Transmembrane</keyword>
<dbReference type="PANTHER" id="PTHR34820">
    <property type="entry name" value="INNER MEMBRANE PROTEIN YEBZ"/>
    <property type="match status" value="1"/>
</dbReference>
<feature type="transmembrane region" description="Helical" evidence="6">
    <location>
        <begin position="110"/>
        <end position="130"/>
    </location>
</feature>
<name>A0ABN2F4F4_9ACTN</name>
<dbReference type="PANTHER" id="PTHR34820:SF4">
    <property type="entry name" value="INNER MEMBRANE PROTEIN YEBZ"/>
    <property type="match status" value="1"/>
</dbReference>
<dbReference type="InterPro" id="IPR008457">
    <property type="entry name" value="Cu-R_CopD_dom"/>
</dbReference>
<reference evidence="9" key="1">
    <citation type="journal article" date="2019" name="Int. J. Syst. Evol. Microbiol.">
        <title>The Global Catalogue of Microorganisms (GCM) 10K type strain sequencing project: providing services to taxonomists for standard genome sequencing and annotation.</title>
        <authorList>
            <consortium name="The Broad Institute Genomics Platform"/>
            <consortium name="The Broad Institute Genome Sequencing Center for Infectious Disease"/>
            <person name="Wu L."/>
            <person name="Ma J."/>
        </authorList>
    </citation>
    <scope>NUCLEOTIDE SEQUENCE [LARGE SCALE GENOMIC DNA]</scope>
    <source>
        <strain evidence="9">JCM 14306</strain>
    </source>
</reference>
<feature type="transmembrane region" description="Helical" evidence="6">
    <location>
        <begin position="247"/>
        <end position="265"/>
    </location>
</feature>
<evidence type="ECO:0000256" key="6">
    <source>
        <dbReference type="SAM" id="Phobius"/>
    </source>
</evidence>
<dbReference type="Pfam" id="PF05425">
    <property type="entry name" value="CopD"/>
    <property type="match status" value="1"/>
</dbReference>
<comment type="subcellular location">
    <subcellularLocation>
        <location evidence="1">Cell membrane</location>
        <topology evidence="1">Multi-pass membrane protein</topology>
    </subcellularLocation>
</comment>
<protein>
    <recommendedName>
        <fullName evidence="7">Copper resistance protein D domain-containing protein</fullName>
    </recommendedName>
</protein>
<dbReference type="EMBL" id="BAAANE010000004">
    <property type="protein sequence ID" value="GAA1629507.1"/>
    <property type="molecule type" value="Genomic_DNA"/>
</dbReference>
<sequence>MRERSVTATRAARHRVPGRLVAGGASAVLVASVAMVVGLFAAGSEPQDNNLGIGGPSLFVSWLLPFFRLMSTMATVGCAGALLAAVVLLRTDGGPLGVQGRRAVRDASNSAIVWAVAAFGGAIITAAVLLDTPVDLLRLKLDDALGVPEVKALLITGILVVALAIGIRRVQTSSAAGLGVLVAIAALVPPALTTYPRNESYVVLAGAALVIHVIAATTWVGGLAGLVRYGRASRHGLPMVLERFNQVAFSSSIAVLVSGLISAAGRLAAKGGGFGSALDVLTSDAYGGLLLAKTVAFVVLIIAGWYHRRHVTNRLDPNSNAFWQLVGGELVVMAIAIGLSVALAQTA</sequence>
<accession>A0ABN2F4F4</accession>
<evidence type="ECO:0000313" key="9">
    <source>
        <dbReference type="Proteomes" id="UP001501319"/>
    </source>
</evidence>
<comment type="caution">
    <text evidence="8">The sequence shown here is derived from an EMBL/GenBank/DDBJ whole genome shotgun (WGS) entry which is preliminary data.</text>
</comment>
<keyword evidence="4 6" id="KW-1133">Transmembrane helix</keyword>
<organism evidence="8 9">
    <name type="scientific">Kribbella alba</name>
    <dbReference type="NCBI Taxonomy" id="190197"/>
    <lineage>
        <taxon>Bacteria</taxon>
        <taxon>Bacillati</taxon>
        <taxon>Actinomycetota</taxon>
        <taxon>Actinomycetes</taxon>
        <taxon>Propionibacteriales</taxon>
        <taxon>Kribbellaceae</taxon>
        <taxon>Kribbella</taxon>
    </lineage>
</organism>
<evidence type="ECO:0000256" key="4">
    <source>
        <dbReference type="ARBA" id="ARBA00022989"/>
    </source>
</evidence>